<protein>
    <recommendedName>
        <fullName evidence="1">AMP-binding enzyme C-terminal domain-containing protein</fullName>
    </recommendedName>
</protein>
<dbReference type="Gene3D" id="3.30.300.30">
    <property type="match status" value="1"/>
</dbReference>
<dbReference type="EMBL" id="KN751733">
    <property type="protein sequence ID" value="KIH49842.1"/>
    <property type="molecule type" value="Genomic_DNA"/>
</dbReference>
<reference evidence="2 3" key="1">
    <citation type="submission" date="2013-12" db="EMBL/GenBank/DDBJ databases">
        <title>Draft genome of the parsitic nematode Ancylostoma duodenale.</title>
        <authorList>
            <person name="Mitreva M."/>
        </authorList>
    </citation>
    <scope>NUCLEOTIDE SEQUENCE [LARGE SCALE GENOMIC DNA]</scope>
    <source>
        <strain evidence="2 3">Zhejiang</strain>
    </source>
</reference>
<evidence type="ECO:0000313" key="3">
    <source>
        <dbReference type="Proteomes" id="UP000054047"/>
    </source>
</evidence>
<dbReference type="PANTHER" id="PTHR24096">
    <property type="entry name" value="LONG-CHAIN-FATTY-ACID--COA LIGASE"/>
    <property type="match status" value="1"/>
</dbReference>
<keyword evidence="3" id="KW-1185">Reference proteome</keyword>
<accession>A0A0C2CJ79</accession>
<name>A0A0C2CJ79_9BILA</name>
<dbReference type="SUPFAM" id="SSF56801">
    <property type="entry name" value="Acetyl-CoA synthetase-like"/>
    <property type="match status" value="1"/>
</dbReference>
<dbReference type="PANTHER" id="PTHR24096:SF422">
    <property type="entry name" value="BCDNA.GH02901"/>
    <property type="match status" value="1"/>
</dbReference>
<dbReference type="GO" id="GO:0016405">
    <property type="term" value="F:CoA-ligase activity"/>
    <property type="evidence" value="ECO:0007669"/>
    <property type="project" value="TreeGrafter"/>
</dbReference>
<dbReference type="OrthoDB" id="10253869at2759"/>
<sequence length="118" mass="13225">MVQVPPAELENILLCHPLIHDAAVVGIPDAETGEAPKAYVVRSSNELTEEEVKLFVKGMFLSKLLSQRQIFTNLPLFLDKVSPYKQLSGGVEFVKEIPKSPSGKILRRLLRERNQSKL</sequence>
<dbReference type="InterPro" id="IPR045851">
    <property type="entry name" value="AMP-bd_C_sf"/>
</dbReference>
<dbReference type="Proteomes" id="UP000054047">
    <property type="component" value="Unassembled WGS sequence"/>
</dbReference>
<gene>
    <name evidence="2" type="ORF">ANCDUO_20083</name>
</gene>
<proteinExistence type="predicted"/>
<dbReference type="InterPro" id="IPR025110">
    <property type="entry name" value="AMP-bd_C"/>
</dbReference>
<dbReference type="Pfam" id="PF13193">
    <property type="entry name" value="AMP-binding_C"/>
    <property type="match status" value="1"/>
</dbReference>
<evidence type="ECO:0000259" key="1">
    <source>
        <dbReference type="Pfam" id="PF13193"/>
    </source>
</evidence>
<dbReference type="AlphaFoldDB" id="A0A0C2CJ79"/>
<organism evidence="2 3">
    <name type="scientific">Ancylostoma duodenale</name>
    <dbReference type="NCBI Taxonomy" id="51022"/>
    <lineage>
        <taxon>Eukaryota</taxon>
        <taxon>Metazoa</taxon>
        <taxon>Ecdysozoa</taxon>
        <taxon>Nematoda</taxon>
        <taxon>Chromadorea</taxon>
        <taxon>Rhabditida</taxon>
        <taxon>Rhabditina</taxon>
        <taxon>Rhabditomorpha</taxon>
        <taxon>Strongyloidea</taxon>
        <taxon>Ancylostomatidae</taxon>
        <taxon>Ancylostomatinae</taxon>
        <taxon>Ancylostoma</taxon>
    </lineage>
</organism>
<feature type="domain" description="AMP-binding enzyme C-terminal" evidence="1">
    <location>
        <begin position="8"/>
        <end position="104"/>
    </location>
</feature>
<evidence type="ECO:0000313" key="2">
    <source>
        <dbReference type="EMBL" id="KIH49842.1"/>
    </source>
</evidence>